<evidence type="ECO:0000256" key="1">
    <source>
        <dbReference type="ARBA" id="ARBA00023015"/>
    </source>
</evidence>
<evidence type="ECO:0000256" key="5">
    <source>
        <dbReference type="SAM" id="MobiDB-lite"/>
    </source>
</evidence>
<dbReference type="InterPro" id="IPR009057">
    <property type="entry name" value="Homeodomain-like_sf"/>
</dbReference>
<dbReference type="PROSITE" id="PS50977">
    <property type="entry name" value="HTH_TETR_2"/>
    <property type="match status" value="1"/>
</dbReference>
<dbReference type="Gene3D" id="1.10.10.60">
    <property type="entry name" value="Homeodomain-like"/>
    <property type="match status" value="1"/>
</dbReference>
<dbReference type="GO" id="GO:0003700">
    <property type="term" value="F:DNA-binding transcription factor activity"/>
    <property type="evidence" value="ECO:0007669"/>
    <property type="project" value="TreeGrafter"/>
</dbReference>
<dbReference type="Proteomes" id="UP000314223">
    <property type="component" value="Unassembled WGS sequence"/>
</dbReference>
<organism evidence="7 8">
    <name type="scientific">Brevibacterium sediminis</name>
    <dbReference type="NCBI Taxonomy" id="1857024"/>
    <lineage>
        <taxon>Bacteria</taxon>
        <taxon>Bacillati</taxon>
        <taxon>Actinomycetota</taxon>
        <taxon>Actinomycetes</taxon>
        <taxon>Micrococcales</taxon>
        <taxon>Brevibacteriaceae</taxon>
        <taxon>Brevibacterium</taxon>
    </lineage>
</organism>
<evidence type="ECO:0000256" key="2">
    <source>
        <dbReference type="ARBA" id="ARBA00023125"/>
    </source>
</evidence>
<dbReference type="EMBL" id="VDMQ01000002">
    <property type="protein sequence ID" value="TNM56692.1"/>
    <property type="molecule type" value="Genomic_DNA"/>
</dbReference>
<feature type="DNA-binding region" description="H-T-H motif" evidence="4">
    <location>
        <begin position="76"/>
        <end position="95"/>
    </location>
</feature>
<dbReference type="Gene3D" id="1.10.357.10">
    <property type="entry name" value="Tetracycline Repressor, domain 2"/>
    <property type="match status" value="1"/>
</dbReference>
<protein>
    <submittedName>
        <fullName evidence="7">TetR family transcriptional regulator</fullName>
    </submittedName>
</protein>
<dbReference type="Pfam" id="PF02909">
    <property type="entry name" value="TetR_C_1"/>
    <property type="match status" value="1"/>
</dbReference>
<feature type="compositionally biased region" description="Low complexity" evidence="5">
    <location>
        <begin position="30"/>
        <end position="47"/>
    </location>
</feature>
<dbReference type="GO" id="GO:0045892">
    <property type="term" value="P:negative regulation of DNA-templated transcription"/>
    <property type="evidence" value="ECO:0007669"/>
    <property type="project" value="InterPro"/>
</dbReference>
<dbReference type="GO" id="GO:0000976">
    <property type="term" value="F:transcription cis-regulatory region binding"/>
    <property type="evidence" value="ECO:0007669"/>
    <property type="project" value="TreeGrafter"/>
</dbReference>
<comment type="caution">
    <text evidence="7">The sequence shown here is derived from an EMBL/GenBank/DDBJ whole genome shotgun (WGS) entry which is preliminary data.</text>
</comment>
<dbReference type="AlphaFoldDB" id="A0A5C4X6P8"/>
<dbReference type="InterPro" id="IPR036271">
    <property type="entry name" value="Tet_transcr_reg_TetR-rel_C_sf"/>
</dbReference>
<evidence type="ECO:0000259" key="6">
    <source>
        <dbReference type="PROSITE" id="PS50977"/>
    </source>
</evidence>
<dbReference type="InterPro" id="IPR050109">
    <property type="entry name" value="HTH-type_TetR-like_transc_reg"/>
</dbReference>
<evidence type="ECO:0000313" key="8">
    <source>
        <dbReference type="Proteomes" id="UP000314223"/>
    </source>
</evidence>
<dbReference type="SUPFAM" id="SSF46689">
    <property type="entry name" value="Homeodomain-like"/>
    <property type="match status" value="1"/>
</dbReference>
<dbReference type="PANTHER" id="PTHR30055:SF151">
    <property type="entry name" value="TRANSCRIPTIONAL REGULATORY PROTEIN"/>
    <property type="match status" value="1"/>
</dbReference>
<proteinExistence type="predicted"/>
<evidence type="ECO:0000313" key="7">
    <source>
        <dbReference type="EMBL" id="TNM56692.1"/>
    </source>
</evidence>
<keyword evidence="2 4" id="KW-0238">DNA-binding</keyword>
<dbReference type="InterPro" id="IPR004111">
    <property type="entry name" value="Repressor_TetR_C"/>
</dbReference>
<feature type="domain" description="HTH tetR-type" evidence="6">
    <location>
        <begin position="53"/>
        <end position="113"/>
    </location>
</feature>
<evidence type="ECO:0000256" key="4">
    <source>
        <dbReference type="PROSITE-ProRule" id="PRU00335"/>
    </source>
</evidence>
<accession>A0A5C4X6P8</accession>
<feature type="region of interest" description="Disordered" evidence="5">
    <location>
        <begin position="28"/>
        <end position="52"/>
    </location>
</feature>
<dbReference type="Pfam" id="PF00440">
    <property type="entry name" value="TetR_N"/>
    <property type="match status" value="1"/>
</dbReference>
<dbReference type="PANTHER" id="PTHR30055">
    <property type="entry name" value="HTH-TYPE TRANSCRIPTIONAL REGULATOR RUTR"/>
    <property type="match status" value="1"/>
</dbReference>
<sequence length="276" mass="29627">MLVLRCRAGQWRKTREFVREAAMVKRSDRAAGATSSGRRSESGAARTRGQHAGLKPESIVRTAIAIADEEGLASVSMRRIGAELKVEAMALYHHFPNKGALLDAVVEQISTSVPPVEIAGSPWDDVLRGYARSQLNTLSEHPNLVDLVMTRPAVTTGNLALLEALVDFLCAAGFSARRGLDMIYTIHEFVLMHAALNAEVGKAARRGVVRAEGGERGGGMSGELRQAAHLEGISEADFPRLAEAVSAASRRPSTARFEFALDVLIAGFADVPEGDR</sequence>
<name>A0A5C4X6P8_9MICO</name>
<dbReference type="SUPFAM" id="SSF48498">
    <property type="entry name" value="Tetracyclin repressor-like, C-terminal domain"/>
    <property type="match status" value="1"/>
</dbReference>
<gene>
    <name evidence="7" type="ORF">FHQ09_03640</name>
</gene>
<keyword evidence="3" id="KW-0804">Transcription</keyword>
<evidence type="ECO:0000256" key="3">
    <source>
        <dbReference type="ARBA" id="ARBA00023163"/>
    </source>
</evidence>
<dbReference type="InterPro" id="IPR001647">
    <property type="entry name" value="HTH_TetR"/>
</dbReference>
<keyword evidence="1" id="KW-0805">Transcription regulation</keyword>
<reference evidence="7 8" key="1">
    <citation type="submission" date="2019-06" db="EMBL/GenBank/DDBJ databases">
        <authorList>
            <person name="Mardanova A.M."/>
            <person name="Pudova D.S."/>
            <person name="Shagimardanova E.I."/>
            <person name="Gogoleva N.E."/>
            <person name="Lutfullin M.T."/>
            <person name="Hadieva G.F."/>
            <person name="Sharipova M.R."/>
        </authorList>
    </citation>
    <scope>NUCLEOTIDE SEQUENCE [LARGE SCALE GENOMIC DNA]</scope>
    <source>
        <strain evidence="7 8">MG-1</strain>
    </source>
</reference>